<proteinExistence type="predicted"/>
<dbReference type="AlphaFoldDB" id="A0A8S9RHL7"/>
<gene>
    <name evidence="2" type="ORF">F2Q69_00058877</name>
</gene>
<feature type="region of interest" description="Disordered" evidence="1">
    <location>
        <begin position="329"/>
        <end position="350"/>
    </location>
</feature>
<evidence type="ECO:0000313" key="2">
    <source>
        <dbReference type="EMBL" id="KAF3572205.1"/>
    </source>
</evidence>
<dbReference type="EMBL" id="QGKX02000095">
    <property type="protein sequence ID" value="KAF3572205.1"/>
    <property type="molecule type" value="Genomic_DNA"/>
</dbReference>
<feature type="compositionally biased region" description="Basic and acidic residues" evidence="1">
    <location>
        <begin position="332"/>
        <end position="342"/>
    </location>
</feature>
<accession>A0A8S9RHL7</accession>
<comment type="caution">
    <text evidence="2">The sequence shown here is derived from an EMBL/GenBank/DDBJ whole genome shotgun (WGS) entry which is preliminary data.</text>
</comment>
<feature type="region of interest" description="Disordered" evidence="1">
    <location>
        <begin position="97"/>
        <end position="122"/>
    </location>
</feature>
<protein>
    <submittedName>
        <fullName evidence="2">Uncharacterized protein</fullName>
    </submittedName>
</protein>
<evidence type="ECO:0000256" key="1">
    <source>
        <dbReference type="SAM" id="MobiDB-lite"/>
    </source>
</evidence>
<organism evidence="2 3">
    <name type="scientific">Brassica cretica</name>
    <name type="common">Mustard</name>
    <dbReference type="NCBI Taxonomy" id="69181"/>
    <lineage>
        <taxon>Eukaryota</taxon>
        <taxon>Viridiplantae</taxon>
        <taxon>Streptophyta</taxon>
        <taxon>Embryophyta</taxon>
        <taxon>Tracheophyta</taxon>
        <taxon>Spermatophyta</taxon>
        <taxon>Magnoliopsida</taxon>
        <taxon>eudicotyledons</taxon>
        <taxon>Gunneridae</taxon>
        <taxon>Pentapetalae</taxon>
        <taxon>rosids</taxon>
        <taxon>malvids</taxon>
        <taxon>Brassicales</taxon>
        <taxon>Brassicaceae</taxon>
        <taxon>Brassiceae</taxon>
        <taxon>Brassica</taxon>
    </lineage>
</organism>
<dbReference type="Proteomes" id="UP000712600">
    <property type="component" value="Unassembled WGS sequence"/>
</dbReference>
<name>A0A8S9RHL7_BRACR</name>
<feature type="compositionally biased region" description="Basic residues" evidence="1">
    <location>
        <begin position="1"/>
        <end position="11"/>
    </location>
</feature>
<reference evidence="2" key="1">
    <citation type="submission" date="2019-12" db="EMBL/GenBank/DDBJ databases">
        <title>Genome sequencing and annotation of Brassica cretica.</title>
        <authorList>
            <person name="Studholme D.J."/>
            <person name="Sarris P."/>
        </authorList>
    </citation>
    <scope>NUCLEOTIDE SEQUENCE</scope>
    <source>
        <strain evidence="2">PFS-109/04</strain>
        <tissue evidence="2">Leaf</tissue>
    </source>
</reference>
<evidence type="ECO:0000313" key="3">
    <source>
        <dbReference type="Proteomes" id="UP000712600"/>
    </source>
</evidence>
<feature type="region of interest" description="Disordered" evidence="1">
    <location>
        <begin position="1"/>
        <end position="41"/>
    </location>
</feature>
<sequence>MPPRTKQKSVKTPKITRENYVPPPNHNDPVSYPLPRKDQEGLPINIDDPMLFDFNCEGCEKESAKRYNSLLNILILPTRFGHADTLVSLGLDTDMPPRTKQKSVKTPKITRENYVPPPNYNAPVSYPLPRKDQEGLPINIDDPMLFDFNCEGCEKESSKRYNSLLNILILPTRFGHADTLVSLGLDTDVARSLRSDRAERTLGRYVATELWPELGRYILPTRFGHVDTLVSLGLDTHVFETHHAIGIAPLCYRTHELYPDLVRQVLATAHIGYDNPSKPTFENCSFSFMAGGKFCSLSLDKLSEIYEMSDERREVAVINKFTPKTLFGTSLRTEHSHPERRTSPISETLL</sequence>